<dbReference type="PANTHER" id="PTHR30383:SF24">
    <property type="entry name" value="THIOESTERASE 1_PROTEASE 1_LYSOPHOSPHOLIPASE L1"/>
    <property type="match status" value="1"/>
</dbReference>
<evidence type="ECO:0000313" key="3">
    <source>
        <dbReference type="Proteomes" id="UP000606044"/>
    </source>
</evidence>
<dbReference type="GO" id="GO:0006629">
    <property type="term" value="P:lipid metabolic process"/>
    <property type="evidence" value="ECO:0007669"/>
    <property type="project" value="InterPro"/>
</dbReference>
<dbReference type="PANTHER" id="PTHR30383">
    <property type="entry name" value="THIOESTERASE 1/PROTEASE 1/LYSOPHOSPHOLIPASE L1"/>
    <property type="match status" value="1"/>
</dbReference>
<accession>A0A917CDI8</accession>
<dbReference type="SUPFAM" id="SSF52266">
    <property type="entry name" value="SGNH hydrolase"/>
    <property type="match status" value="1"/>
</dbReference>
<dbReference type="Proteomes" id="UP000606044">
    <property type="component" value="Unassembled WGS sequence"/>
</dbReference>
<keyword evidence="3" id="KW-1185">Reference proteome</keyword>
<dbReference type="RefSeq" id="WP_244644665.1">
    <property type="nucleotide sequence ID" value="NZ_BMCT01000010.1"/>
</dbReference>
<dbReference type="Pfam" id="PF13472">
    <property type="entry name" value="Lipase_GDSL_2"/>
    <property type="match status" value="1"/>
</dbReference>
<feature type="domain" description="SGNH hydrolase-type esterase" evidence="1">
    <location>
        <begin position="14"/>
        <end position="173"/>
    </location>
</feature>
<protein>
    <submittedName>
        <fullName evidence="2">Arylesterase</fullName>
    </submittedName>
</protein>
<gene>
    <name evidence="2" type="ORF">GCM10007301_51510</name>
</gene>
<dbReference type="InterPro" id="IPR036514">
    <property type="entry name" value="SGNH_hydro_sf"/>
</dbReference>
<dbReference type="InterPro" id="IPR013830">
    <property type="entry name" value="SGNH_hydro"/>
</dbReference>
<evidence type="ECO:0000313" key="2">
    <source>
        <dbReference type="EMBL" id="GGF85323.1"/>
    </source>
</evidence>
<reference evidence="2" key="2">
    <citation type="submission" date="2020-09" db="EMBL/GenBank/DDBJ databases">
        <authorList>
            <person name="Sun Q."/>
            <person name="Sedlacek I."/>
        </authorList>
    </citation>
    <scope>NUCLEOTIDE SEQUENCE</scope>
    <source>
        <strain evidence="2">CCM 7897</strain>
    </source>
</reference>
<proteinExistence type="predicted"/>
<name>A0A917CDI8_9HYPH</name>
<organism evidence="2 3">
    <name type="scientific">Azorhizobium oxalatiphilum</name>
    <dbReference type="NCBI Taxonomy" id="980631"/>
    <lineage>
        <taxon>Bacteria</taxon>
        <taxon>Pseudomonadati</taxon>
        <taxon>Pseudomonadota</taxon>
        <taxon>Alphaproteobacteria</taxon>
        <taxon>Hyphomicrobiales</taxon>
        <taxon>Xanthobacteraceae</taxon>
        <taxon>Azorhizobium</taxon>
    </lineage>
</organism>
<dbReference type="InterPro" id="IPR008265">
    <property type="entry name" value="Lipase_GDSL_AS"/>
</dbReference>
<dbReference type="Gene3D" id="3.40.50.1110">
    <property type="entry name" value="SGNH hydrolase"/>
    <property type="match status" value="1"/>
</dbReference>
<comment type="caution">
    <text evidence="2">The sequence shown here is derived from an EMBL/GenBank/DDBJ whole genome shotgun (WGS) entry which is preliminary data.</text>
</comment>
<evidence type="ECO:0000259" key="1">
    <source>
        <dbReference type="Pfam" id="PF13472"/>
    </source>
</evidence>
<dbReference type="PROSITE" id="PS01098">
    <property type="entry name" value="LIPASE_GDSL_SER"/>
    <property type="match status" value="1"/>
</dbReference>
<dbReference type="InterPro" id="IPR051532">
    <property type="entry name" value="Ester_Hydrolysis_Enzymes"/>
</dbReference>
<dbReference type="EMBL" id="BMCT01000010">
    <property type="protein sequence ID" value="GGF85323.1"/>
    <property type="molecule type" value="Genomic_DNA"/>
</dbReference>
<dbReference type="CDD" id="cd01822">
    <property type="entry name" value="Lysophospholipase_L1_like"/>
    <property type="match status" value="1"/>
</dbReference>
<reference evidence="2" key="1">
    <citation type="journal article" date="2014" name="Int. J. Syst. Evol. Microbiol.">
        <title>Complete genome sequence of Corynebacterium casei LMG S-19264T (=DSM 44701T), isolated from a smear-ripened cheese.</title>
        <authorList>
            <consortium name="US DOE Joint Genome Institute (JGI-PGF)"/>
            <person name="Walter F."/>
            <person name="Albersmeier A."/>
            <person name="Kalinowski J."/>
            <person name="Ruckert C."/>
        </authorList>
    </citation>
    <scope>NUCLEOTIDE SEQUENCE</scope>
    <source>
        <strain evidence="2">CCM 7897</strain>
    </source>
</reference>
<dbReference type="AlphaFoldDB" id="A0A917CDI8"/>
<dbReference type="GO" id="GO:0004622">
    <property type="term" value="F:phosphatidylcholine lysophospholipase activity"/>
    <property type="evidence" value="ECO:0007669"/>
    <property type="project" value="TreeGrafter"/>
</dbReference>
<sequence length="195" mass="20500">MSSPAAARTLRIVAFGDSLSAGYGLARNEAFPAKLEAALKAKGYDVSVTNAGVSGDTSSAGLARLDWSIPKDADAVIVELGANDMLRGVDPALTRRTLDEILTKLKARKVAILFAGMRAAPNFGADYQKAFDAIYPELAAKHGVPLYPFFLEGVAGNRALNQKDGIHPVPAGVDIIVAGILPDVERLITQAQAAR</sequence>